<protein>
    <submittedName>
        <fullName evidence="2">Uncharacterized protein</fullName>
    </submittedName>
</protein>
<organism evidence="2 3">
    <name type="scientific">Rubus argutus</name>
    <name type="common">Southern blackberry</name>
    <dbReference type="NCBI Taxonomy" id="59490"/>
    <lineage>
        <taxon>Eukaryota</taxon>
        <taxon>Viridiplantae</taxon>
        <taxon>Streptophyta</taxon>
        <taxon>Embryophyta</taxon>
        <taxon>Tracheophyta</taxon>
        <taxon>Spermatophyta</taxon>
        <taxon>Magnoliopsida</taxon>
        <taxon>eudicotyledons</taxon>
        <taxon>Gunneridae</taxon>
        <taxon>Pentapetalae</taxon>
        <taxon>rosids</taxon>
        <taxon>fabids</taxon>
        <taxon>Rosales</taxon>
        <taxon>Rosaceae</taxon>
        <taxon>Rosoideae</taxon>
        <taxon>Rosoideae incertae sedis</taxon>
        <taxon>Rubus</taxon>
    </lineage>
</organism>
<feature type="compositionally biased region" description="Polar residues" evidence="1">
    <location>
        <begin position="54"/>
        <end position="63"/>
    </location>
</feature>
<evidence type="ECO:0000256" key="1">
    <source>
        <dbReference type="SAM" id="MobiDB-lite"/>
    </source>
</evidence>
<evidence type="ECO:0000313" key="3">
    <source>
        <dbReference type="Proteomes" id="UP001457282"/>
    </source>
</evidence>
<sequence>MNTNHSSLTKSQPQTRPITAMTASARHCTALPRSRHPPALCHEHQPVVDAPSAQAVTTSQTHESSPHPFTKPVLITDPRRAQPSSSAAAAVEPEFDPCPVHKAPPCALLVAVD</sequence>
<proteinExistence type="predicted"/>
<evidence type="ECO:0000313" key="2">
    <source>
        <dbReference type="EMBL" id="KAK9940359.1"/>
    </source>
</evidence>
<dbReference type="EMBL" id="JBEDUW010000003">
    <property type="protein sequence ID" value="KAK9940359.1"/>
    <property type="molecule type" value="Genomic_DNA"/>
</dbReference>
<gene>
    <name evidence="2" type="ORF">M0R45_017025</name>
</gene>
<name>A0AAW1XUR7_RUBAR</name>
<accession>A0AAW1XUR7</accession>
<dbReference type="Proteomes" id="UP001457282">
    <property type="component" value="Unassembled WGS sequence"/>
</dbReference>
<dbReference type="AlphaFoldDB" id="A0AAW1XUR7"/>
<feature type="region of interest" description="Disordered" evidence="1">
    <location>
        <begin position="51"/>
        <end position="90"/>
    </location>
</feature>
<reference evidence="2 3" key="1">
    <citation type="journal article" date="2023" name="G3 (Bethesda)">
        <title>A chromosome-length genome assembly and annotation of blackberry (Rubus argutus, cv. 'Hillquist').</title>
        <authorList>
            <person name="Bruna T."/>
            <person name="Aryal R."/>
            <person name="Dudchenko O."/>
            <person name="Sargent D.J."/>
            <person name="Mead D."/>
            <person name="Buti M."/>
            <person name="Cavallini A."/>
            <person name="Hytonen T."/>
            <person name="Andres J."/>
            <person name="Pham M."/>
            <person name="Weisz D."/>
            <person name="Mascagni F."/>
            <person name="Usai G."/>
            <person name="Natali L."/>
            <person name="Bassil N."/>
            <person name="Fernandez G.E."/>
            <person name="Lomsadze A."/>
            <person name="Armour M."/>
            <person name="Olukolu B."/>
            <person name="Poorten T."/>
            <person name="Britton C."/>
            <person name="Davik J."/>
            <person name="Ashrafi H."/>
            <person name="Aiden E.L."/>
            <person name="Borodovsky M."/>
            <person name="Worthington M."/>
        </authorList>
    </citation>
    <scope>NUCLEOTIDE SEQUENCE [LARGE SCALE GENOMIC DNA]</scope>
    <source>
        <strain evidence="2">PI 553951</strain>
    </source>
</reference>
<comment type="caution">
    <text evidence="2">The sequence shown here is derived from an EMBL/GenBank/DDBJ whole genome shotgun (WGS) entry which is preliminary data.</text>
</comment>
<keyword evidence="3" id="KW-1185">Reference proteome</keyword>